<organism evidence="3 4">
    <name type="scientific">Mailhella massiliensis</name>
    <dbReference type="NCBI Taxonomy" id="1903261"/>
    <lineage>
        <taxon>Bacteria</taxon>
        <taxon>Pseudomonadati</taxon>
        <taxon>Thermodesulfobacteriota</taxon>
        <taxon>Desulfovibrionia</taxon>
        <taxon>Desulfovibrionales</taxon>
        <taxon>Desulfovibrionaceae</taxon>
        <taxon>Mailhella</taxon>
    </lineage>
</organism>
<comment type="caution">
    <text evidence="3">The sequence shown here is derived from an EMBL/GenBank/DDBJ whole genome shotgun (WGS) entry which is preliminary data.</text>
</comment>
<dbReference type="SUPFAM" id="SSF47413">
    <property type="entry name" value="lambda repressor-like DNA-binding domains"/>
    <property type="match status" value="1"/>
</dbReference>
<reference evidence="3" key="1">
    <citation type="journal article" date="2021" name="PeerJ">
        <title>Extensive microbial diversity within the chicken gut microbiome revealed by metagenomics and culture.</title>
        <authorList>
            <person name="Gilroy R."/>
            <person name="Ravi A."/>
            <person name="Getino M."/>
            <person name="Pursley I."/>
            <person name="Horton D.L."/>
            <person name="Alikhan N.F."/>
            <person name="Baker D."/>
            <person name="Gharbi K."/>
            <person name="Hall N."/>
            <person name="Watson M."/>
            <person name="Adriaenssens E.M."/>
            <person name="Foster-Nyarko E."/>
            <person name="Jarju S."/>
            <person name="Secka A."/>
            <person name="Antonio M."/>
            <person name="Oren A."/>
            <person name="Chaudhuri R.R."/>
            <person name="La Ragione R."/>
            <person name="Hildebrand F."/>
            <person name="Pallen M.J."/>
        </authorList>
    </citation>
    <scope>NUCLEOTIDE SEQUENCE</scope>
    <source>
        <strain evidence="3">ChiGjej2B2-19336</strain>
    </source>
</reference>
<dbReference type="Pfam" id="PF01381">
    <property type="entry name" value="HTH_3"/>
    <property type="match status" value="1"/>
</dbReference>
<evidence type="ECO:0000313" key="3">
    <source>
        <dbReference type="EMBL" id="HJD97983.1"/>
    </source>
</evidence>
<gene>
    <name evidence="3" type="ORF">K8W16_10115</name>
</gene>
<dbReference type="GO" id="GO:0003700">
    <property type="term" value="F:DNA-binding transcription factor activity"/>
    <property type="evidence" value="ECO:0007669"/>
    <property type="project" value="TreeGrafter"/>
</dbReference>
<dbReference type="Proteomes" id="UP000698963">
    <property type="component" value="Unassembled WGS sequence"/>
</dbReference>
<evidence type="ECO:0000259" key="2">
    <source>
        <dbReference type="PROSITE" id="PS50943"/>
    </source>
</evidence>
<dbReference type="CDD" id="cd00093">
    <property type="entry name" value="HTH_XRE"/>
    <property type="match status" value="1"/>
</dbReference>
<dbReference type="GO" id="GO:0005829">
    <property type="term" value="C:cytosol"/>
    <property type="evidence" value="ECO:0007669"/>
    <property type="project" value="TreeGrafter"/>
</dbReference>
<accession>A0A921DSB4</accession>
<reference evidence="3" key="2">
    <citation type="submission" date="2021-09" db="EMBL/GenBank/DDBJ databases">
        <authorList>
            <person name="Gilroy R."/>
        </authorList>
    </citation>
    <scope>NUCLEOTIDE SEQUENCE</scope>
    <source>
        <strain evidence="3">ChiGjej2B2-19336</strain>
    </source>
</reference>
<sequence>MSNRKKQPLAVIVGANITAKRKHLGLNQAQFAEKLGIGPDSLSRIERGLAAPRFQTLEKMALILGCPVAELFLTGDDTSFRSFVQRHGHTDSALSEIIFMAEKIIQTAKGSS</sequence>
<dbReference type="AlphaFoldDB" id="A0A921DSB4"/>
<dbReference type="InterPro" id="IPR001387">
    <property type="entry name" value="Cro/C1-type_HTH"/>
</dbReference>
<dbReference type="PANTHER" id="PTHR46797">
    <property type="entry name" value="HTH-TYPE TRANSCRIPTIONAL REGULATOR"/>
    <property type="match status" value="1"/>
</dbReference>
<protein>
    <submittedName>
        <fullName evidence="3">Helix-turn-helix domain-containing protein</fullName>
    </submittedName>
</protein>
<keyword evidence="1" id="KW-0238">DNA-binding</keyword>
<proteinExistence type="predicted"/>
<dbReference type="PROSITE" id="PS50943">
    <property type="entry name" value="HTH_CROC1"/>
    <property type="match status" value="1"/>
</dbReference>
<feature type="domain" description="HTH cro/C1-type" evidence="2">
    <location>
        <begin position="17"/>
        <end position="71"/>
    </location>
</feature>
<dbReference type="RefSeq" id="WP_304123233.1">
    <property type="nucleotide sequence ID" value="NZ_DYZA01000206.1"/>
</dbReference>
<dbReference type="Gene3D" id="1.10.260.40">
    <property type="entry name" value="lambda repressor-like DNA-binding domains"/>
    <property type="match status" value="1"/>
</dbReference>
<name>A0A921DSB4_9BACT</name>
<dbReference type="PANTHER" id="PTHR46797:SF1">
    <property type="entry name" value="METHYLPHOSPHONATE SYNTHASE"/>
    <property type="match status" value="1"/>
</dbReference>
<dbReference type="GO" id="GO:0003677">
    <property type="term" value="F:DNA binding"/>
    <property type="evidence" value="ECO:0007669"/>
    <property type="project" value="UniProtKB-KW"/>
</dbReference>
<dbReference type="SMART" id="SM00530">
    <property type="entry name" value="HTH_XRE"/>
    <property type="match status" value="1"/>
</dbReference>
<evidence type="ECO:0000256" key="1">
    <source>
        <dbReference type="ARBA" id="ARBA00023125"/>
    </source>
</evidence>
<dbReference type="InterPro" id="IPR050807">
    <property type="entry name" value="TransReg_Diox_bact_type"/>
</dbReference>
<dbReference type="InterPro" id="IPR010982">
    <property type="entry name" value="Lambda_DNA-bd_dom_sf"/>
</dbReference>
<evidence type="ECO:0000313" key="4">
    <source>
        <dbReference type="Proteomes" id="UP000698963"/>
    </source>
</evidence>
<dbReference type="EMBL" id="DYZA01000206">
    <property type="protein sequence ID" value="HJD97983.1"/>
    <property type="molecule type" value="Genomic_DNA"/>
</dbReference>